<dbReference type="InterPro" id="IPR032386">
    <property type="entry name" value="FlgT_M"/>
</dbReference>
<accession>A0A4Z1C9Z9</accession>
<organism evidence="2 3">
    <name type="scientific">Marinobacter confluentis</name>
    <dbReference type="NCBI Taxonomy" id="1697557"/>
    <lineage>
        <taxon>Bacteria</taxon>
        <taxon>Pseudomonadati</taxon>
        <taxon>Pseudomonadota</taxon>
        <taxon>Gammaproteobacteria</taxon>
        <taxon>Pseudomonadales</taxon>
        <taxon>Marinobacteraceae</taxon>
        <taxon>Marinobacter</taxon>
    </lineage>
</organism>
<dbReference type="RefSeq" id="WP_135803135.1">
    <property type="nucleotide sequence ID" value="NZ_SRPF01000002.1"/>
</dbReference>
<dbReference type="OrthoDB" id="8778507at2"/>
<evidence type="ECO:0000313" key="3">
    <source>
        <dbReference type="Proteomes" id="UP000298325"/>
    </source>
</evidence>
<dbReference type="Proteomes" id="UP000298325">
    <property type="component" value="Unassembled WGS sequence"/>
</dbReference>
<sequence length="361" mass="39739">MILKFRHSHRIILMLVAVLLPGTVSYAEDGTAKFLPPRVNLIISKDVGGFQAELDKLAATIRAERNSTPFELNQQCSNQEASRIRKKVVVAGFNVEKPDQTVFGGLGSVGYAASEWLYQNLLDTGEVLPLSAPTRQMFASLRAGPTRETAGNRLEQYSAVSRQMGAQFVVSGVIRNLNVNRAESWDSSYAASIKRSLFSADTEREFVVDVVLHDGYTGRVVTEQRYTASGRWDIPRTGKVSFGSPEFNDSDYGKAVAGVFDDITADLMSTIDCQALLVPILEVDGKDLLLDIGTKSGLLPGDKLRVVRAEWSLQRPDVPPKLWDTGVDLHLHQLSLDTSRAWMPAEGASINVREGDYAVMY</sequence>
<evidence type="ECO:0000259" key="1">
    <source>
        <dbReference type="Pfam" id="PF16539"/>
    </source>
</evidence>
<evidence type="ECO:0000313" key="2">
    <source>
        <dbReference type="EMBL" id="TGN40473.1"/>
    </source>
</evidence>
<proteinExistence type="predicted"/>
<keyword evidence="3" id="KW-1185">Reference proteome</keyword>
<name>A0A4Z1C9Z9_9GAMM</name>
<reference evidence="2 3" key="1">
    <citation type="submission" date="2019-04" db="EMBL/GenBank/DDBJ databases">
        <authorList>
            <person name="Park S."/>
            <person name="Yoon J.-H."/>
        </authorList>
    </citation>
    <scope>NUCLEOTIDE SEQUENCE [LARGE SCALE GENOMIC DNA]</scope>
    <source>
        <strain evidence="2 3">HJM-18</strain>
    </source>
</reference>
<protein>
    <recommendedName>
        <fullName evidence="1">Flagellar assembly protein T middle domain-containing protein</fullName>
    </recommendedName>
</protein>
<comment type="caution">
    <text evidence="2">The sequence shown here is derived from an EMBL/GenBank/DDBJ whole genome shotgun (WGS) entry which is preliminary data.</text>
</comment>
<dbReference type="AlphaFoldDB" id="A0A4Z1C9Z9"/>
<gene>
    <name evidence="2" type="ORF">E5Q11_09400</name>
</gene>
<dbReference type="EMBL" id="SRPF01000002">
    <property type="protein sequence ID" value="TGN40473.1"/>
    <property type="molecule type" value="Genomic_DNA"/>
</dbReference>
<feature type="domain" description="Flagellar assembly protein T middle" evidence="1">
    <location>
        <begin position="80"/>
        <end position="241"/>
    </location>
</feature>
<dbReference type="Pfam" id="PF16539">
    <property type="entry name" value="FlgT_M"/>
    <property type="match status" value="1"/>
</dbReference>
<dbReference type="Gene3D" id="3.40.50.10610">
    <property type="entry name" value="ABC-type transport auxiliary lipoprotein component"/>
    <property type="match status" value="1"/>
</dbReference>